<dbReference type="CDD" id="cd00093">
    <property type="entry name" value="HTH_XRE"/>
    <property type="match status" value="1"/>
</dbReference>
<accession>A0A0R1P3Z5</accession>
<dbReference type="Proteomes" id="UP000051445">
    <property type="component" value="Unassembled WGS sequence"/>
</dbReference>
<proteinExistence type="predicted"/>
<evidence type="ECO:0000259" key="2">
    <source>
        <dbReference type="PROSITE" id="PS50943"/>
    </source>
</evidence>
<protein>
    <submittedName>
        <fullName evidence="3">Transcriptional regulator</fullName>
    </submittedName>
</protein>
<evidence type="ECO:0000256" key="1">
    <source>
        <dbReference type="ARBA" id="ARBA00023125"/>
    </source>
</evidence>
<dbReference type="InterPro" id="IPR001387">
    <property type="entry name" value="Cro/C1-type_HTH"/>
</dbReference>
<dbReference type="PANTHER" id="PTHR46558">
    <property type="entry name" value="TRACRIPTIONAL REGULATORY PROTEIN-RELATED-RELATED"/>
    <property type="match status" value="1"/>
</dbReference>
<evidence type="ECO:0000313" key="3">
    <source>
        <dbReference type="EMBL" id="KRL27351.1"/>
    </source>
</evidence>
<dbReference type="SMART" id="SM00530">
    <property type="entry name" value="HTH_XRE"/>
    <property type="match status" value="1"/>
</dbReference>
<sequence>MSQTELAKAIHVSQQAITKWENGKSEPSSSAIDDIANYFNVSSDYLLERTSEKTPDKDLSKNQKLVAYSIDPNISDEERKDIIEMVKIAMKNRRRV</sequence>
<dbReference type="PROSITE" id="PS50943">
    <property type="entry name" value="HTH_CROC1"/>
    <property type="match status" value="1"/>
</dbReference>
<keyword evidence="4" id="KW-1185">Reference proteome</keyword>
<dbReference type="PANTHER" id="PTHR46558:SF11">
    <property type="entry name" value="HTH-TYPE TRANSCRIPTIONAL REGULATOR XRE"/>
    <property type="match status" value="1"/>
</dbReference>
<dbReference type="GO" id="GO:0003677">
    <property type="term" value="F:DNA binding"/>
    <property type="evidence" value="ECO:0007669"/>
    <property type="project" value="UniProtKB-KW"/>
</dbReference>
<feature type="domain" description="HTH cro/C1-type" evidence="2">
    <location>
        <begin position="1"/>
        <end position="46"/>
    </location>
</feature>
<evidence type="ECO:0000313" key="4">
    <source>
        <dbReference type="Proteomes" id="UP000051445"/>
    </source>
</evidence>
<reference evidence="3 4" key="1">
    <citation type="journal article" date="2015" name="Genome Announc.">
        <title>Expanding the biotechnology potential of lactobacilli through comparative genomics of 213 strains and associated genera.</title>
        <authorList>
            <person name="Sun Z."/>
            <person name="Harris H.M."/>
            <person name="McCann A."/>
            <person name="Guo C."/>
            <person name="Argimon S."/>
            <person name="Zhang W."/>
            <person name="Yang X."/>
            <person name="Jeffery I.B."/>
            <person name="Cooney J.C."/>
            <person name="Kagawa T.F."/>
            <person name="Liu W."/>
            <person name="Song Y."/>
            <person name="Salvetti E."/>
            <person name="Wrobel A."/>
            <person name="Rasinkangas P."/>
            <person name="Parkhill J."/>
            <person name="Rea M.C."/>
            <person name="O'Sullivan O."/>
            <person name="Ritari J."/>
            <person name="Douillard F.P."/>
            <person name="Paul Ross R."/>
            <person name="Yang R."/>
            <person name="Briner A.E."/>
            <person name="Felis G.E."/>
            <person name="de Vos W.M."/>
            <person name="Barrangou R."/>
            <person name="Klaenhammer T.R."/>
            <person name="Caufield P.W."/>
            <person name="Cui Y."/>
            <person name="Zhang H."/>
            <person name="O'Toole P.W."/>
        </authorList>
    </citation>
    <scope>NUCLEOTIDE SEQUENCE [LARGE SCALE GENOMIC DNA]</scope>
    <source>
        <strain evidence="3 4">DSM 13145</strain>
    </source>
</reference>
<gene>
    <name evidence="3" type="ORF">FD27_GL001108</name>
</gene>
<comment type="caution">
    <text evidence="3">The sequence shown here is derived from an EMBL/GenBank/DDBJ whole genome shotgun (WGS) entry which is preliminary data.</text>
</comment>
<organism evidence="3 4">
    <name type="scientific">Limosilactobacillus frumenti DSM 13145</name>
    <dbReference type="NCBI Taxonomy" id="1423746"/>
    <lineage>
        <taxon>Bacteria</taxon>
        <taxon>Bacillati</taxon>
        <taxon>Bacillota</taxon>
        <taxon>Bacilli</taxon>
        <taxon>Lactobacillales</taxon>
        <taxon>Lactobacillaceae</taxon>
        <taxon>Limosilactobacillus</taxon>
    </lineage>
</organism>
<dbReference type="PATRIC" id="fig|1423746.3.peg.1129"/>
<keyword evidence="1" id="KW-0238">DNA-binding</keyword>
<name>A0A0R1P3Z5_9LACO</name>
<dbReference type="Pfam" id="PF01381">
    <property type="entry name" value="HTH_3"/>
    <property type="match status" value="1"/>
</dbReference>
<dbReference type="SUPFAM" id="SSF47413">
    <property type="entry name" value="lambda repressor-like DNA-binding domains"/>
    <property type="match status" value="1"/>
</dbReference>
<dbReference type="EMBL" id="AZER01000016">
    <property type="protein sequence ID" value="KRL27351.1"/>
    <property type="molecule type" value="Genomic_DNA"/>
</dbReference>
<dbReference type="InterPro" id="IPR010982">
    <property type="entry name" value="Lambda_DNA-bd_dom_sf"/>
</dbReference>
<dbReference type="Gene3D" id="1.10.260.40">
    <property type="entry name" value="lambda repressor-like DNA-binding domains"/>
    <property type="match status" value="1"/>
</dbReference>
<dbReference type="AlphaFoldDB" id="A0A0R1P3Z5"/>
<dbReference type="STRING" id="1423746.FD27_GL001108"/>